<keyword evidence="3" id="KW-1185">Reference proteome</keyword>
<name>A0ABW5RDV1_9BACL</name>
<dbReference type="Proteomes" id="UP001597497">
    <property type="component" value="Unassembled WGS sequence"/>
</dbReference>
<dbReference type="EMBL" id="JBHUMM010000043">
    <property type="protein sequence ID" value="MFD2672765.1"/>
    <property type="molecule type" value="Genomic_DNA"/>
</dbReference>
<dbReference type="InterPro" id="IPR038503">
    <property type="entry name" value="SpoIIIAH_sf"/>
</dbReference>
<keyword evidence="1" id="KW-0812">Transmembrane</keyword>
<accession>A0ABW5RDV1</accession>
<reference evidence="3" key="1">
    <citation type="journal article" date="2019" name="Int. J. Syst. Evol. Microbiol.">
        <title>The Global Catalogue of Microorganisms (GCM) 10K type strain sequencing project: providing services to taxonomists for standard genome sequencing and annotation.</title>
        <authorList>
            <consortium name="The Broad Institute Genomics Platform"/>
            <consortium name="The Broad Institute Genome Sequencing Center for Infectious Disease"/>
            <person name="Wu L."/>
            <person name="Ma J."/>
        </authorList>
    </citation>
    <scope>NUCLEOTIDE SEQUENCE [LARGE SCALE GENOMIC DNA]</scope>
    <source>
        <strain evidence="3">KCTC 33676</strain>
    </source>
</reference>
<comment type="caution">
    <text evidence="2">The sequence shown here is derived from an EMBL/GenBank/DDBJ whole genome shotgun (WGS) entry which is preliminary data.</text>
</comment>
<dbReference type="RefSeq" id="WP_379930328.1">
    <property type="nucleotide sequence ID" value="NZ_JBHUMM010000043.1"/>
</dbReference>
<evidence type="ECO:0000256" key="1">
    <source>
        <dbReference type="SAM" id="Phobius"/>
    </source>
</evidence>
<evidence type="ECO:0000313" key="3">
    <source>
        <dbReference type="Proteomes" id="UP001597497"/>
    </source>
</evidence>
<feature type="transmembrane region" description="Helical" evidence="1">
    <location>
        <begin position="7"/>
        <end position="26"/>
    </location>
</feature>
<dbReference type="Pfam" id="PF12685">
    <property type="entry name" value="SpoIIIAH"/>
    <property type="match status" value="1"/>
</dbReference>
<keyword evidence="1" id="KW-0472">Membrane</keyword>
<proteinExistence type="predicted"/>
<organism evidence="2 3">
    <name type="scientific">Marinicrinis sediminis</name>
    <dbReference type="NCBI Taxonomy" id="1652465"/>
    <lineage>
        <taxon>Bacteria</taxon>
        <taxon>Bacillati</taxon>
        <taxon>Bacillota</taxon>
        <taxon>Bacilli</taxon>
        <taxon>Bacillales</taxon>
        <taxon>Paenibacillaceae</taxon>
    </lineage>
</organism>
<protein>
    <submittedName>
        <fullName evidence="2">SpoIIIAH-like family protein</fullName>
    </submittedName>
</protein>
<evidence type="ECO:0000313" key="2">
    <source>
        <dbReference type="EMBL" id="MFD2672765.1"/>
    </source>
</evidence>
<gene>
    <name evidence="2" type="ORF">ACFSUC_14450</name>
</gene>
<dbReference type="Gene3D" id="1.10.287.4300">
    <property type="entry name" value="Stage III sporulation protein AH-like"/>
    <property type="match status" value="1"/>
</dbReference>
<keyword evidence="1" id="KW-1133">Transmembrane helix</keyword>
<dbReference type="InterPro" id="IPR024232">
    <property type="entry name" value="SpoIIIAH"/>
</dbReference>
<sequence>MNTRRQTVWLVSMLSLMVILSAYYLFTEDVTDSEMASNPATISTNEIVVDEVTEQQANGSWPDELLALEGESSVQDTGEEPEDLPASAESEANILAQLEQQGQGSSEDYFATILMNRNESFSKKADELMQIITEASDATMISDAHNQLLELEEKEAKISDMESTLMEQFDHVLITEDANQWQVLVRAADMQKSEAVTITEMMMSELQVNPSQVVIKMVR</sequence>